<dbReference type="Gene3D" id="3.40.50.150">
    <property type="entry name" value="Vaccinia Virus protein VP39"/>
    <property type="match status" value="1"/>
</dbReference>
<evidence type="ECO:0000256" key="1">
    <source>
        <dbReference type="ARBA" id="ARBA00022603"/>
    </source>
</evidence>
<dbReference type="Proteomes" id="UP000199060">
    <property type="component" value="Unassembled WGS sequence"/>
</dbReference>
<evidence type="ECO:0000259" key="3">
    <source>
        <dbReference type="Pfam" id="PF10017"/>
    </source>
</evidence>
<proteinExistence type="predicted"/>
<name>A0A1G6NEH8_9BACT</name>
<keyword evidence="5" id="KW-1185">Reference proteome</keyword>
<dbReference type="OrthoDB" id="5289726at2"/>
<dbReference type="GO" id="GO:0008168">
    <property type="term" value="F:methyltransferase activity"/>
    <property type="evidence" value="ECO:0007669"/>
    <property type="project" value="UniProtKB-KW"/>
</dbReference>
<evidence type="ECO:0000313" key="5">
    <source>
        <dbReference type="Proteomes" id="UP000199060"/>
    </source>
</evidence>
<dbReference type="InterPro" id="IPR019257">
    <property type="entry name" value="MeTrfase_dom"/>
</dbReference>
<dbReference type="PANTHER" id="PTHR43397:SF1">
    <property type="entry name" value="ERGOTHIONEINE BIOSYNTHESIS PROTEIN 1"/>
    <property type="match status" value="1"/>
</dbReference>
<dbReference type="GO" id="GO:0032259">
    <property type="term" value="P:methylation"/>
    <property type="evidence" value="ECO:0007669"/>
    <property type="project" value="UniProtKB-KW"/>
</dbReference>
<dbReference type="InterPro" id="IPR017804">
    <property type="entry name" value="MeTrfase_EgtD-like"/>
</dbReference>
<evidence type="ECO:0000256" key="2">
    <source>
        <dbReference type="ARBA" id="ARBA00022679"/>
    </source>
</evidence>
<accession>A0A1G6NEH8</accession>
<feature type="domain" description="Histidine-specific methyltransferase SAM-dependent" evidence="3">
    <location>
        <begin position="10"/>
        <end position="311"/>
    </location>
</feature>
<protein>
    <submittedName>
        <fullName evidence="4">Dimethylhistidine N-methyltransferase</fullName>
    </submittedName>
</protein>
<dbReference type="NCBIfam" id="TIGR03438">
    <property type="entry name" value="egtD_ergothio"/>
    <property type="match status" value="1"/>
</dbReference>
<dbReference type="Pfam" id="PF10017">
    <property type="entry name" value="Methyltransf_33"/>
    <property type="match status" value="1"/>
</dbReference>
<gene>
    <name evidence="4" type="ORF">SAMN04488104_100380</name>
</gene>
<dbReference type="RefSeq" id="WP_087939133.1">
    <property type="nucleotide sequence ID" value="NZ_FNAC01000003.1"/>
</dbReference>
<dbReference type="SUPFAM" id="SSF53335">
    <property type="entry name" value="S-adenosyl-L-methionine-dependent methyltransferases"/>
    <property type="match status" value="1"/>
</dbReference>
<dbReference type="EMBL" id="FNAC01000003">
    <property type="protein sequence ID" value="SDC65824.1"/>
    <property type="molecule type" value="Genomic_DNA"/>
</dbReference>
<dbReference type="InterPro" id="IPR029063">
    <property type="entry name" value="SAM-dependent_MTases_sf"/>
</dbReference>
<evidence type="ECO:0000313" key="4">
    <source>
        <dbReference type="EMBL" id="SDC65824.1"/>
    </source>
</evidence>
<organism evidence="4 5">
    <name type="scientific">Algoriphagus faecimaris</name>
    <dbReference type="NCBI Taxonomy" id="686796"/>
    <lineage>
        <taxon>Bacteria</taxon>
        <taxon>Pseudomonadati</taxon>
        <taxon>Bacteroidota</taxon>
        <taxon>Cytophagia</taxon>
        <taxon>Cytophagales</taxon>
        <taxon>Cyclobacteriaceae</taxon>
        <taxon>Algoriphagus</taxon>
    </lineage>
</organism>
<dbReference type="AlphaFoldDB" id="A0A1G6NEH8"/>
<dbReference type="STRING" id="686796.SAMN04488104_100380"/>
<keyword evidence="1 4" id="KW-0489">Methyltransferase</keyword>
<sequence>MTPNTVTFLNDVLAGLQQNPKTLSSKYFYDEEGSKIFQEIMDMPSYYLPKAELDIIHSQSKAIASHFRSKKVDLIELGAGDGRKMVHFVKILSKSTAELNYIPLDISSSILKVNRDLFEQEIPEIHVKPLAGDFFQTLPEIEDSTHTRIVLFLGSNIGNFRKEKAIEFLGFVGDHLQQGDFFLLGVDLKKHPRTIRNAYDDPGGITKRFNLNLLKRINRELNGDFDLQAFDHYATYHPITGASESFLISLQQQTVQIGDHEFEFEKNETIQTEISQKYDFPMLENLASESGYSIDSIYKDTDEQFAWVLMKVASH</sequence>
<keyword evidence="2 4" id="KW-0808">Transferase</keyword>
<reference evidence="5" key="1">
    <citation type="submission" date="2016-10" db="EMBL/GenBank/DDBJ databases">
        <authorList>
            <person name="Varghese N."/>
            <person name="Submissions S."/>
        </authorList>
    </citation>
    <scope>NUCLEOTIDE SEQUENCE [LARGE SCALE GENOMIC DNA]</scope>
    <source>
        <strain evidence="5">DSM 23095</strain>
    </source>
</reference>
<dbReference type="PANTHER" id="PTHR43397">
    <property type="entry name" value="ERGOTHIONEINE BIOSYNTHESIS PROTEIN 1"/>
    <property type="match status" value="1"/>
</dbReference>
<dbReference type="InterPro" id="IPR051128">
    <property type="entry name" value="EgtD_Methyltrsf_superfamily"/>
</dbReference>
<dbReference type="InterPro" id="IPR035094">
    <property type="entry name" value="EgtD"/>
</dbReference>
<dbReference type="PIRSF" id="PIRSF018005">
    <property type="entry name" value="UCP018005"/>
    <property type="match status" value="1"/>
</dbReference>